<evidence type="ECO:0000313" key="2">
    <source>
        <dbReference type="Proteomes" id="UP000198619"/>
    </source>
</evidence>
<dbReference type="RefSeq" id="WP_090042342.1">
    <property type="nucleotide sequence ID" value="NZ_FOKI01000026.1"/>
</dbReference>
<dbReference type="AlphaFoldDB" id="A0A1I0ZWE6"/>
<proteinExistence type="predicted"/>
<name>A0A1I0ZWE6_9CLOT</name>
<dbReference type="EMBL" id="FOKI01000026">
    <property type="protein sequence ID" value="SFB29867.1"/>
    <property type="molecule type" value="Genomic_DNA"/>
</dbReference>
<keyword evidence="2" id="KW-1185">Reference proteome</keyword>
<accession>A0A1I0ZWE6</accession>
<gene>
    <name evidence="1" type="ORF">SAMN04488528_102634</name>
</gene>
<sequence length="71" mass="8672">MILFEESYYKNKLKKFTDKCKIKQNIVIDNVKLEYESIISDKITTYMLNYIGDMYRYPKLIINNEITMYQL</sequence>
<protein>
    <submittedName>
        <fullName evidence="1">Uncharacterized protein</fullName>
    </submittedName>
</protein>
<dbReference type="Proteomes" id="UP000198619">
    <property type="component" value="Unassembled WGS sequence"/>
</dbReference>
<organism evidence="1 2">
    <name type="scientific">Clostridium frigidicarnis</name>
    <dbReference type="NCBI Taxonomy" id="84698"/>
    <lineage>
        <taxon>Bacteria</taxon>
        <taxon>Bacillati</taxon>
        <taxon>Bacillota</taxon>
        <taxon>Clostridia</taxon>
        <taxon>Eubacteriales</taxon>
        <taxon>Clostridiaceae</taxon>
        <taxon>Clostridium</taxon>
    </lineage>
</organism>
<evidence type="ECO:0000313" key="1">
    <source>
        <dbReference type="EMBL" id="SFB29867.1"/>
    </source>
</evidence>
<dbReference type="OrthoDB" id="1935097at2"/>
<reference evidence="1 2" key="1">
    <citation type="submission" date="2016-10" db="EMBL/GenBank/DDBJ databases">
        <authorList>
            <person name="de Groot N.N."/>
        </authorList>
    </citation>
    <scope>NUCLEOTIDE SEQUENCE [LARGE SCALE GENOMIC DNA]</scope>
    <source>
        <strain evidence="1 2">DSM 12271</strain>
    </source>
</reference>